<feature type="compositionally biased region" description="Low complexity" evidence="1">
    <location>
        <begin position="267"/>
        <end position="276"/>
    </location>
</feature>
<sequence length="276" mass="32030">MSEQNTKKNKPIKAKKSADKKLEQKTDEEIQDMITTTQSGDVMGEVEELDFPEDDFLKEIEEQFEMVSAQQASEAAESRKKNKVAITEEPVPKSDAELIMQSENSVKYQKAPVSFRVNIVRKTIKMVIILHKIPEKYIKLDVEDDHFTVDTLGYTRKLWLQRKFPGLIKVNKEKVAAQFLKNGLVLVTLPIVSIPKETFDHHLGLIKKKHESRKIKFPTPVKQSIIKSAINLEKKRKRRERQKEKKEFIAQNMDLKQKKKKKKKTNTTETTTAEQK</sequence>
<protein>
    <submittedName>
        <fullName evidence="2">Predicted protein</fullName>
    </submittedName>
</protein>
<name>D2VIK2_NAEGR</name>
<dbReference type="GeneID" id="8861959"/>
<dbReference type="EMBL" id="GG738874">
    <property type="protein sequence ID" value="EFC43284.1"/>
    <property type="molecule type" value="Genomic_DNA"/>
</dbReference>
<feature type="region of interest" description="Disordered" evidence="1">
    <location>
        <begin position="232"/>
        <end position="276"/>
    </location>
</feature>
<evidence type="ECO:0000256" key="1">
    <source>
        <dbReference type="SAM" id="MobiDB-lite"/>
    </source>
</evidence>
<evidence type="ECO:0000313" key="2">
    <source>
        <dbReference type="EMBL" id="EFC43284.1"/>
    </source>
</evidence>
<dbReference type="OMA" id="IEEQFEM"/>
<dbReference type="InParanoid" id="D2VIK2"/>
<dbReference type="Proteomes" id="UP000006671">
    <property type="component" value="Unassembled WGS sequence"/>
</dbReference>
<evidence type="ECO:0000313" key="3">
    <source>
        <dbReference type="Proteomes" id="UP000006671"/>
    </source>
</evidence>
<organism evidence="3">
    <name type="scientific">Naegleria gruberi</name>
    <name type="common">Amoeba</name>
    <dbReference type="NCBI Taxonomy" id="5762"/>
    <lineage>
        <taxon>Eukaryota</taxon>
        <taxon>Discoba</taxon>
        <taxon>Heterolobosea</taxon>
        <taxon>Tetramitia</taxon>
        <taxon>Eutetramitia</taxon>
        <taxon>Vahlkampfiidae</taxon>
        <taxon>Naegleria</taxon>
    </lineage>
</organism>
<dbReference type="KEGG" id="ngr:NAEGRDRAFT_49832"/>
<gene>
    <name evidence="2" type="ORF">NAEGRDRAFT_49832</name>
</gene>
<dbReference type="OrthoDB" id="10264932at2759"/>
<proteinExistence type="predicted"/>
<accession>D2VIK2</accession>
<feature type="compositionally biased region" description="Basic and acidic residues" evidence="1">
    <location>
        <begin position="16"/>
        <end position="28"/>
    </location>
</feature>
<reference evidence="2 3" key="1">
    <citation type="journal article" date="2010" name="Cell">
        <title>The genome of Naegleria gruberi illuminates early eukaryotic versatility.</title>
        <authorList>
            <person name="Fritz-Laylin L.K."/>
            <person name="Prochnik S.E."/>
            <person name="Ginger M.L."/>
            <person name="Dacks J.B."/>
            <person name="Carpenter M.L."/>
            <person name="Field M.C."/>
            <person name="Kuo A."/>
            <person name="Paredez A."/>
            <person name="Chapman J."/>
            <person name="Pham J."/>
            <person name="Shu S."/>
            <person name="Neupane R."/>
            <person name="Cipriano M."/>
            <person name="Mancuso J."/>
            <person name="Tu H."/>
            <person name="Salamov A."/>
            <person name="Lindquist E."/>
            <person name="Shapiro H."/>
            <person name="Lucas S."/>
            <person name="Grigoriev I.V."/>
            <person name="Cande W.Z."/>
            <person name="Fulton C."/>
            <person name="Rokhsar D.S."/>
            <person name="Dawson S.C."/>
        </authorList>
    </citation>
    <scope>NUCLEOTIDE SEQUENCE [LARGE SCALE GENOMIC DNA]</scope>
    <source>
        <strain evidence="2 3">NEG-M</strain>
    </source>
</reference>
<dbReference type="AlphaFoldDB" id="D2VIK2"/>
<dbReference type="VEuPathDB" id="AmoebaDB:NAEGRDRAFT_49832"/>
<feature type="region of interest" description="Disordered" evidence="1">
    <location>
        <begin position="1"/>
        <end position="44"/>
    </location>
</feature>
<dbReference type="RefSeq" id="XP_002676028.1">
    <property type="nucleotide sequence ID" value="XM_002675982.1"/>
</dbReference>
<keyword evidence="3" id="KW-1185">Reference proteome</keyword>